<dbReference type="Proteomes" id="UP000187097">
    <property type="component" value="Chromosome"/>
</dbReference>
<evidence type="ECO:0000313" key="1">
    <source>
        <dbReference type="EMBL" id="UXW01144.1"/>
    </source>
</evidence>
<sequence length="98" mass="10639">MLIACRARQAQDTRSVTLYARHAIVMAERCGKSRNSILGEATSGVILIGSEDILKTFTKSPNTVAPVINFEGEALCEAAAACSIEMLEGPKINIKYYF</sequence>
<accession>A0AAJ5MBG3</accession>
<gene>
    <name evidence="1" type="ORF">IXO792_08635</name>
</gene>
<protein>
    <submittedName>
        <fullName evidence="1">Uncharacterized protein</fullName>
    </submittedName>
</protein>
<dbReference type="EMBL" id="CP047493">
    <property type="protein sequence ID" value="UXW01144.1"/>
    <property type="molecule type" value="Genomic_DNA"/>
</dbReference>
<reference evidence="1" key="1">
    <citation type="submission" date="2015-01" db="EMBL/GenBank/DDBJ databases">
        <authorList>
            <person name="Midha S."/>
            <person name="Anil M.G."/>
            <person name="Mishra D."/>
            <person name="Brahma K."/>
            <person name="Laha G.S."/>
            <person name="Sundaram R.M."/>
            <person name="Sonti R.V."/>
            <person name="Patil P.B."/>
        </authorList>
    </citation>
    <scope>NUCLEOTIDE SEQUENCE</scope>
    <source>
        <strain evidence="1">IXO792</strain>
    </source>
</reference>
<name>A0AAJ5MBG3_XANOO</name>
<dbReference type="AlphaFoldDB" id="A0AAJ5MBG3"/>
<organism evidence="1 2">
    <name type="scientific">Xanthomonas oryzae pv. oryzae</name>
    <dbReference type="NCBI Taxonomy" id="64187"/>
    <lineage>
        <taxon>Bacteria</taxon>
        <taxon>Pseudomonadati</taxon>
        <taxon>Pseudomonadota</taxon>
        <taxon>Gammaproteobacteria</taxon>
        <taxon>Lysobacterales</taxon>
        <taxon>Lysobacteraceae</taxon>
        <taxon>Xanthomonas</taxon>
    </lineage>
</organism>
<proteinExistence type="predicted"/>
<dbReference type="RefSeq" id="WP_129593110.1">
    <property type="nucleotide sequence ID" value="NZ_CP011532.1"/>
</dbReference>
<evidence type="ECO:0000313" key="2">
    <source>
        <dbReference type="Proteomes" id="UP000187097"/>
    </source>
</evidence>
<reference evidence="1" key="2">
    <citation type="submission" date="2020-01" db="EMBL/GenBank/DDBJ databases">
        <title>Complete genome investigation of Xanthomonas oryzae strains.</title>
        <authorList>
            <person name="Kaur A."/>
            <person name="Bansal K."/>
            <person name="Patil P.B."/>
        </authorList>
    </citation>
    <scope>NUCLEOTIDE SEQUENCE</scope>
    <source>
        <strain evidence="1">IXO792</strain>
    </source>
</reference>